<dbReference type="EMBL" id="MAEM01000441">
    <property type="protein sequence ID" value="OBR99548.1"/>
    <property type="molecule type" value="Genomic_DNA"/>
</dbReference>
<accession>A0A1A6BBD3</accession>
<comment type="caution">
    <text evidence="2">The sequence shown here is derived from an EMBL/GenBank/DDBJ whole genome shotgun (WGS) entry which is preliminary data.</text>
</comment>
<feature type="coiled-coil region" evidence="1">
    <location>
        <begin position="48"/>
        <end position="130"/>
    </location>
</feature>
<reference evidence="2 4" key="2">
    <citation type="submission" date="2016-06" db="EMBL/GenBank/DDBJ databases">
        <authorList>
            <person name="Kjaerup R.B."/>
            <person name="Dalgaard T.S."/>
            <person name="Juul-Madsen H.R."/>
        </authorList>
    </citation>
    <scope>NUCLEOTIDE SEQUENCE [LARGE SCALE GENOMIC DNA]</scope>
    <source>
        <strain evidence="2 4">1245752.6</strain>
    </source>
</reference>
<dbReference type="EMBL" id="LQOY01000084">
    <property type="protein sequence ID" value="ORV85833.1"/>
    <property type="molecule type" value="Genomic_DNA"/>
</dbReference>
<keyword evidence="1" id="KW-0175">Coiled coil</keyword>
<evidence type="ECO:0000313" key="3">
    <source>
        <dbReference type="EMBL" id="ORV85833.1"/>
    </source>
</evidence>
<reference evidence="3 5" key="1">
    <citation type="submission" date="2016-01" db="EMBL/GenBank/DDBJ databases">
        <title>The new phylogeny of the genus Mycobacterium.</title>
        <authorList>
            <person name="Tarcisio F."/>
            <person name="Conor M."/>
            <person name="Antonella G."/>
            <person name="Elisabetta G."/>
            <person name="Giulia F.S."/>
            <person name="Sara T."/>
            <person name="Anna F."/>
            <person name="Clotilde B."/>
            <person name="Roberto B."/>
            <person name="Veronica D.S."/>
            <person name="Fabio R."/>
            <person name="Monica P."/>
            <person name="Olivier J."/>
            <person name="Enrico T."/>
            <person name="Nicola S."/>
        </authorList>
    </citation>
    <scope>NUCLEOTIDE SEQUENCE [LARGE SCALE GENOMIC DNA]</scope>
    <source>
        <strain evidence="3 5">DSM 44160</strain>
    </source>
</reference>
<evidence type="ECO:0000256" key="1">
    <source>
        <dbReference type="SAM" id="Coils"/>
    </source>
</evidence>
<proteinExistence type="predicted"/>
<name>A0A1A6BBD3_MYCGO</name>
<evidence type="ECO:0000313" key="5">
    <source>
        <dbReference type="Proteomes" id="UP000193928"/>
    </source>
</evidence>
<evidence type="ECO:0000313" key="2">
    <source>
        <dbReference type="EMBL" id="OBR99548.1"/>
    </source>
</evidence>
<evidence type="ECO:0000313" key="4">
    <source>
        <dbReference type="Proteomes" id="UP000093757"/>
    </source>
</evidence>
<organism evidence="2 4">
    <name type="scientific">Mycobacterium gordonae</name>
    <dbReference type="NCBI Taxonomy" id="1778"/>
    <lineage>
        <taxon>Bacteria</taxon>
        <taxon>Bacillati</taxon>
        <taxon>Actinomycetota</taxon>
        <taxon>Actinomycetes</taxon>
        <taxon>Mycobacteriales</taxon>
        <taxon>Mycobacteriaceae</taxon>
        <taxon>Mycobacterium</taxon>
    </lineage>
</organism>
<dbReference type="Proteomes" id="UP000093757">
    <property type="component" value="Unassembled WGS sequence"/>
</dbReference>
<keyword evidence="5" id="KW-1185">Reference proteome</keyword>
<dbReference type="AlphaFoldDB" id="A0A1A6BBD3"/>
<protein>
    <submittedName>
        <fullName evidence="2">Uncharacterized protein</fullName>
    </submittedName>
</protein>
<dbReference type="Proteomes" id="UP000193928">
    <property type="component" value="Unassembled WGS sequence"/>
</dbReference>
<gene>
    <name evidence="2" type="ORF">A9W98_29760</name>
    <name evidence="3" type="ORF">AWC08_25380</name>
</gene>
<dbReference type="Gene3D" id="1.10.287.1490">
    <property type="match status" value="1"/>
</dbReference>
<sequence>MARAAAVDRTFLYRHPDLLEKIHALQADPVPSEHTGPGVTRASLQADLLAAHERAARLGARIQQLEKRLSEALGEQTWRESGLGARTDIDALHQRISQLEQHNLDLKQQLDEREEDLAAARAANRELMARLNTPTRLR</sequence>